<feature type="region of interest" description="Disordered" evidence="1">
    <location>
        <begin position="417"/>
        <end position="437"/>
    </location>
</feature>
<dbReference type="EMBL" id="LJSK01000212">
    <property type="protein sequence ID" value="KPI85039.1"/>
    <property type="molecule type" value="Genomic_DNA"/>
</dbReference>
<evidence type="ECO:0000256" key="1">
    <source>
        <dbReference type="SAM" id="MobiDB-lite"/>
    </source>
</evidence>
<reference evidence="2 3" key="1">
    <citation type="journal article" date="2015" name="PLoS Pathog.">
        <title>Leptomonas seymouri: Adaptations to the Dixenous Life Cycle Analyzed by Genome Sequencing, Transcriptome Profiling and Co-infection with Leishmania donovani.</title>
        <authorList>
            <person name="Kraeva N."/>
            <person name="Butenko A."/>
            <person name="Hlavacova J."/>
            <person name="Kostygov A."/>
            <person name="Myskova J."/>
            <person name="Grybchuk D."/>
            <person name="Lestinova T."/>
            <person name="Votypka J."/>
            <person name="Volf P."/>
            <person name="Opperdoes F."/>
            <person name="Flegontov P."/>
            <person name="Lukes J."/>
            <person name="Yurchenko V."/>
        </authorList>
    </citation>
    <scope>NUCLEOTIDE SEQUENCE [LARGE SCALE GENOMIC DNA]</scope>
    <source>
        <strain evidence="2 3">ATCC 30220</strain>
    </source>
</reference>
<dbReference type="Proteomes" id="UP000038009">
    <property type="component" value="Unassembled WGS sequence"/>
</dbReference>
<evidence type="ECO:0000313" key="2">
    <source>
        <dbReference type="EMBL" id="KPI85039.1"/>
    </source>
</evidence>
<sequence>MRSIRLCAVYWGSSLTPLSGNPVVRSPPACPAEYRHGAPLQSPTPGFFTGAKYAATLHAMKYSSRWYATATTTGTAASRLSTAAEATAELQHWISFISCNSPSSCSSAAVAAADPRVLSGKSLVLCVAALQLHEAQRKAESANRSSEDKPALVQQYLAALAYHVYTQCNANGKPHAAWLLFDDVKKNVICAEALHTSLHYLQHHAFQSAPLHGGKRQEVCGTAQANAETEAPADYEGKCAARDVELTFEAVEVLLVGHAISEIHRAAAASEKVVSPSTTAAIVPHAEAAAFYIGNLASLIQSPLHGCEALQTATAFPTSFLFLSPAKQQYWKHTAQQLTTELYLALLVTNTHTADAQLVSQAFRAAVRAAYGIPVGRFGLMRSMHYVLTIALPYVARSISTIWGVLRAQQAQTAKEAIAAAKSKMPPPSRHKQKQWASKEAFLARASMATASMSAKRDSGREGSESGAPGSGGRRMSSDRMNKITLAVVCVAAVVYMTSSKTELSPAGNVKPGADKEPLQSSALHQTYQRLCATAVSTTALQKVQSVDLGLHPDVLHKK</sequence>
<name>A0A0N0P496_LEPSE</name>
<organism evidence="2 3">
    <name type="scientific">Leptomonas seymouri</name>
    <dbReference type="NCBI Taxonomy" id="5684"/>
    <lineage>
        <taxon>Eukaryota</taxon>
        <taxon>Discoba</taxon>
        <taxon>Euglenozoa</taxon>
        <taxon>Kinetoplastea</taxon>
        <taxon>Metakinetoplastina</taxon>
        <taxon>Trypanosomatida</taxon>
        <taxon>Trypanosomatidae</taxon>
        <taxon>Leishmaniinae</taxon>
        <taxon>Leptomonas</taxon>
    </lineage>
</organism>
<feature type="region of interest" description="Disordered" evidence="1">
    <location>
        <begin position="452"/>
        <end position="478"/>
    </location>
</feature>
<keyword evidence="3" id="KW-1185">Reference proteome</keyword>
<gene>
    <name evidence="2" type="ORF">ABL78_5901</name>
</gene>
<evidence type="ECO:0000313" key="3">
    <source>
        <dbReference type="Proteomes" id="UP000038009"/>
    </source>
</evidence>
<proteinExistence type="predicted"/>
<dbReference type="OMA" id="AMVPHAE"/>
<comment type="caution">
    <text evidence="2">The sequence shown here is derived from an EMBL/GenBank/DDBJ whole genome shotgun (WGS) entry which is preliminary data.</text>
</comment>
<accession>A0A0N0P496</accession>
<dbReference type="OrthoDB" id="267134at2759"/>
<protein>
    <submittedName>
        <fullName evidence="2">Uncharacterized protein</fullName>
    </submittedName>
</protein>
<feature type="compositionally biased region" description="Basic and acidic residues" evidence="1">
    <location>
        <begin position="455"/>
        <end position="464"/>
    </location>
</feature>
<dbReference type="AlphaFoldDB" id="A0A0N0P496"/>
<dbReference type="VEuPathDB" id="TriTrypDB:Lsey_0212_0020"/>